<accession>A0A0B6Y7V3</accession>
<proteinExistence type="predicted"/>
<name>A0A0B6Y7V3_9EUPU</name>
<dbReference type="EMBL" id="HACG01005348">
    <property type="protein sequence ID" value="CEK52213.1"/>
    <property type="molecule type" value="Transcribed_RNA"/>
</dbReference>
<reference evidence="1" key="1">
    <citation type="submission" date="2014-12" db="EMBL/GenBank/DDBJ databases">
        <title>Insight into the proteome of Arion vulgaris.</title>
        <authorList>
            <person name="Aradska J."/>
            <person name="Bulat T."/>
            <person name="Smidak R."/>
            <person name="Sarate P."/>
            <person name="Gangsoo J."/>
            <person name="Sialana F."/>
            <person name="Bilban M."/>
            <person name="Lubec G."/>
        </authorList>
    </citation>
    <scope>NUCLEOTIDE SEQUENCE</scope>
    <source>
        <tissue evidence="1">Skin</tissue>
    </source>
</reference>
<evidence type="ECO:0000313" key="1">
    <source>
        <dbReference type="EMBL" id="CEK52213.1"/>
    </source>
</evidence>
<sequence>MDGTETKKCGSQLHVSYGNVNEAKMMNEAKMGLPQDVIISSKRTEIRSTHSRLKKRRKDFIALGLQIQLSPS</sequence>
<organism evidence="1">
    <name type="scientific">Arion vulgaris</name>
    <dbReference type="NCBI Taxonomy" id="1028688"/>
    <lineage>
        <taxon>Eukaryota</taxon>
        <taxon>Metazoa</taxon>
        <taxon>Spiralia</taxon>
        <taxon>Lophotrochozoa</taxon>
        <taxon>Mollusca</taxon>
        <taxon>Gastropoda</taxon>
        <taxon>Heterobranchia</taxon>
        <taxon>Euthyneura</taxon>
        <taxon>Panpulmonata</taxon>
        <taxon>Eupulmonata</taxon>
        <taxon>Stylommatophora</taxon>
        <taxon>Helicina</taxon>
        <taxon>Arionoidea</taxon>
        <taxon>Arionidae</taxon>
        <taxon>Arion</taxon>
    </lineage>
</organism>
<dbReference type="AlphaFoldDB" id="A0A0B6Y7V3"/>
<feature type="non-terminal residue" evidence="1">
    <location>
        <position position="72"/>
    </location>
</feature>
<protein>
    <submittedName>
        <fullName evidence="1">Uncharacterized protein</fullName>
    </submittedName>
</protein>
<gene>
    <name evidence="1" type="primary">ORF15916</name>
</gene>